<evidence type="ECO:0000259" key="2">
    <source>
        <dbReference type="Pfam" id="PF06724"/>
    </source>
</evidence>
<keyword evidence="1" id="KW-0472">Membrane</keyword>
<feature type="transmembrane region" description="Helical" evidence="1">
    <location>
        <begin position="214"/>
        <end position="243"/>
    </location>
</feature>
<keyword evidence="1" id="KW-0812">Transmembrane</keyword>
<sequence>MSFMDETDKLKSAADSADDAAQEAADSKWFERVARVGFVANGIVHIILGATAVAVGLGRGGEADQSGAVQQMAAQPFGMVLIVLCLIGCGLMALWCVFNAFFGSASLRGAGMNAPQHRQGRRRWVEFIKTIVSAVAYAAVALTFAQSVIGGGSDSGKTSSQASTTLAKAPGGLYILAAIGVVIVMIGIGFCIAGIRLKWMDELRMPRKAPVSTLLIATGIIGYLGKGATLLAVGALVVVSAMTGDPEEFTGIDGALKAMRDQPFGTVLMLAVGAGLVLYGVFLSLRARYDRMD</sequence>
<reference evidence="3 4" key="1">
    <citation type="submission" date="2017-03" db="EMBL/GenBank/DDBJ databases">
        <authorList>
            <person name="Afonso C.L."/>
            <person name="Miller P.J."/>
            <person name="Scott M.A."/>
            <person name="Spackman E."/>
            <person name="Goraichik I."/>
            <person name="Dimitrov K.M."/>
            <person name="Suarez D.L."/>
            <person name="Swayne D.E."/>
        </authorList>
    </citation>
    <scope>NUCLEOTIDE SEQUENCE [LARGE SCALE GENOMIC DNA]</scope>
    <source>
        <strain evidence="4">6(3)</strain>
    </source>
</reference>
<dbReference type="EMBL" id="FXYZ01000001">
    <property type="protein sequence ID" value="SMX63517.1"/>
    <property type="molecule type" value="Genomic_DNA"/>
</dbReference>
<feature type="domain" description="DUF1206" evidence="2">
    <location>
        <begin position="130"/>
        <end position="194"/>
    </location>
</feature>
<dbReference type="Pfam" id="PF06724">
    <property type="entry name" value="DUF1206"/>
    <property type="match status" value="3"/>
</dbReference>
<accession>A0A2H1HKQ6</accession>
<feature type="transmembrane region" description="Helical" evidence="1">
    <location>
        <begin position="38"/>
        <end position="57"/>
    </location>
</feature>
<evidence type="ECO:0000256" key="1">
    <source>
        <dbReference type="SAM" id="Phobius"/>
    </source>
</evidence>
<proteinExistence type="predicted"/>
<dbReference type="InterPro" id="IPR009597">
    <property type="entry name" value="DUF1206"/>
</dbReference>
<feature type="domain" description="DUF1206" evidence="2">
    <location>
        <begin position="36"/>
        <end position="102"/>
    </location>
</feature>
<name>A0A2H1HKQ6_BREAU</name>
<feature type="domain" description="DUF1206" evidence="2">
    <location>
        <begin position="221"/>
        <end position="290"/>
    </location>
</feature>
<organism evidence="3 4">
    <name type="scientific">Brevibacterium aurantiacum</name>
    <dbReference type="NCBI Taxonomy" id="273384"/>
    <lineage>
        <taxon>Bacteria</taxon>
        <taxon>Bacillati</taxon>
        <taxon>Actinomycetota</taxon>
        <taxon>Actinomycetes</taxon>
        <taxon>Micrococcales</taxon>
        <taxon>Brevibacteriaceae</taxon>
        <taxon>Brevibacterium</taxon>
    </lineage>
</organism>
<evidence type="ECO:0000313" key="3">
    <source>
        <dbReference type="EMBL" id="SMX63517.1"/>
    </source>
</evidence>
<dbReference type="AlphaFoldDB" id="A0A2H1HKQ6"/>
<feature type="transmembrane region" description="Helical" evidence="1">
    <location>
        <begin position="127"/>
        <end position="151"/>
    </location>
</feature>
<dbReference type="Proteomes" id="UP000234327">
    <property type="component" value="Unassembled WGS sequence"/>
</dbReference>
<keyword evidence="1" id="KW-1133">Transmembrane helix</keyword>
<feature type="transmembrane region" description="Helical" evidence="1">
    <location>
        <begin position="77"/>
        <end position="102"/>
    </location>
</feature>
<evidence type="ECO:0000313" key="4">
    <source>
        <dbReference type="Proteomes" id="UP000234327"/>
    </source>
</evidence>
<feature type="transmembrane region" description="Helical" evidence="1">
    <location>
        <begin position="263"/>
        <end position="285"/>
    </location>
</feature>
<gene>
    <name evidence="3" type="ORF">BAURA63_00267</name>
</gene>
<feature type="transmembrane region" description="Helical" evidence="1">
    <location>
        <begin position="171"/>
        <end position="193"/>
    </location>
</feature>
<protein>
    <recommendedName>
        <fullName evidence="2">DUF1206 domain-containing protein</fullName>
    </recommendedName>
</protein>